<accession>A0A964T2J9</accession>
<dbReference type="Pfam" id="PF13193">
    <property type="entry name" value="AMP-binding_C"/>
    <property type="match status" value="1"/>
</dbReference>
<dbReference type="InterPro" id="IPR025110">
    <property type="entry name" value="AMP-bd_C"/>
</dbReference>
<dbReference type="Proteomes" id="UP000773614">
    <property type="component" value="Unassembled WGS sequence"/>
</dbReference>
<dbReference type="EMBL" id="SPKJ01000010">
    <property type="protein sequence ID" value="MYZ47124.1"/>
    <property type="molecule type" value="Genomic_DNA"/>
</dbReference>
<dbReference type="GO" id="GO:0044550">
    <property type="term" value="P:secondary metabolite biosynthetic process"/>
    <property type="evidence" value="ECO:0007669"/>
    <property type="project" value="TreeGrafter"/>
</dbReference>
<evidence type="ECO:0000259" key="3">
    <source>
        <dbReference type="Pfam" id="PF13193"/>
    </source>
</evidence>
<evidence type="ECO:0000313" key="4">
    <source>
        <dbReference type="EMBL" id="MYZ47124.1"/>
    </source>
</evidence>
<evidence type="ECO:0000313" key="5">
    <source>
        <dbReference type="Proteomes" id="UP000773614"/>
    </source>
</evidence>
<feature type="domain" description="AMP-binding enzyme C-terminal" evidence="3">
    <location>
        <begin position="458"/>
        <end position="532"/>
    </location>
</feature>
<dbReference type="Gene3D" id="3.30.300.30">
    <property type="match status" value="1"/>
</dbReference>
<dbReference type="AlphaFoldDB" id="A0A964T2J9"/>
<dbReference type="InterPro" id="IPR042099">
    <property type="entry name" value="ANL_N_sf"/>
</dbReference>
<dbReference type="SUPFAM" id="SSF56801">
    <property type="entry name" value="Acetyl-CoA synthetase-like"/>
    <property type="match status" value="1"/>
</dbReference>
<dbReference type="Pfam" id="PF00501">
    <property type="entry name" value="AMP-binding"/>
    <property type="match status" value="1"/>
</dbReference>
<organism evidence="4 5">
    <name type="scientific">Propylenella binzhouense</name>
    <dbReference type="NCBI Taxonomy" id="2555902"/>
    <lineage>
        <taxon>Bacteria</taxon>
        <taxon>Pseudomonadati</taxon>
        <taxon>Pseudomonadota</taxon>
        <taxon>Alphaproteobacteria</taxon>
        <taxon>Hyphomicrobiales</taxon>
        <taxon>Propylenellaceae</taxon>
        <taxon>Propylenella</taxon>
    </lineage>
</organism>
<reference evidence="4" key="1">
    <citation type="submission" date="2019-03" db="EMBL/GenBank/DDBJ databases">
        <title>Afifella sp. nov., isolated from activated sludge.</title>
        <authorList>
            <person name="Li Q."/>
            <person name="Liu Y."/>
        </authorList>
    </citation>
    <scope>NUCLEOTIDE SEQUENCE</scope>
    <source>
        <strain evidence="4">L72</strain>
    </source>
</reference>
<dbReference type="NCBIfam" id="TIGR02262">
    <property type="entry name" value="benz_CoA_lig"/>
    <property type="match status" value="1"/>
</dbReference>
<dbReference type="PROSITE" id="PS00455">
    <property type="entry name" value="AMP_BINDING"/>
    <property type="match status" value="1"/>
</dbReference>
<feature type="domain" description="AMP-dependent synthetase/ligase" evidence="2">
    <location>
        <begin position="45"/>
        <end position="402"/>
    </location>
</feature>
<sequence>MITRAETRFDDRIYSSEWRTWRDPEIPEYFNPVSVLLGRHAGGPADDKPALLVDGAPMSYRELRALVARTARGLADLGLRPGERILLFGTDSIEYLAVWLGAVQAGIVPAVVSDLYKTKDLLYFIRDTDSRALFIDSEQLPKLAEIAPELPPGLSTILVRPPVAIESGAVGGRTVVDAAAVTAAAGEAPCPLRHCNDVCYMFYSGGTTGTAKGITHLCHDFFLVPSRQGAFWEYSADDVVFATSKKYFTHGLWPGVLIPLAFGATAVLQRRPPSPDAVIEAVTSTRATKLITVPTVIKNLLEHCRANDLHPDFGSVGLVVSASEKIPPEVFDRFEAAFGLEILDSIGSSEITYEWIANRQKDSKRGSLGKPVFGYEIRLVGPDGEDVTEPNVPGEAWVKSRTSCFFYWRKFDKSRETFVGPWTRTGDNLTFDEDGFFWFSGRDNDVFKVSGLWVSPIEIEAAITEHPAILEAAVVAFEDGDGLTKPRAFAVLRQGAEASDALIDELKANVRRLGGYKVPAEFRFVDQLPRTTLMKIDRRALRALQAAG</sequence>
<dbReference type="Gene3D" id="3.40.50.12780">
    <property type="entry name" value="N-terminal domain of ligase-like"/>
    <property type="match status" value="1"/>
</dbReference>
<dbReference type="PANTHER" id="PTHR43352:SF1">
    <property type="entry name" value="ANTHRANILATE--COA LIGASE"/>
    <property type="match status" value="1"/>
</dbReference>
<evidence type="ECO:0000256" key="1">
    <source>
        <dbReference type="ARBA" id="ARBA00022598"/>
    </source>
</evidence>
<dbReference type="OrthoDB" id="9803968at2"/>
<dbReference type="GO" id="GO:0005524">
    <property type="term" value="F:ATP binding"/>
    <property type="evidence" value="ECO:0007669"/>
    <property type="project" value="InterPro"/>
</dbReference>
<dbReference type="PANTHER" id="PTHR43352">
    <property type="entry name" value="ACETYL-COA SYNTHETASE"/>
    <property type="match status" value="1"/>
</dbReference>
<dbReference type="InterPro" id="IPR000873">
    <property type="entry name" value="AMP-dep_synth/lig_dom"/>
</dbReference>
<dbReference type="InterPro" id="IPR045851">
    <property type="entry name" value="AMP-bd_C_sf"/>
</dbReference>
<proteinExistence type="predicted"/>
<keyword evidence="1 4" id="KW-0436">Ligase</keyword>
<keyword evidence="5" id="KW-1185">Reference proteome</keyword>
<comment type="caution">
    <text evidence="4">The sequence shown here is derived from an EMBL/GenBank/DDBJ whole genome shotgun (WGS) entry which is preliminary data.</text>
</comment>
<dbReference type="GO" id="GO:0016405">
    <property type="term" value="F:CoA-ligase activity"/>
    <property type="evidence" value="ECO:0007669"/>
    <property type="project" value="InterPro"/>
</dbReference>
<name>A0A964T2J9_9HYPH</name>
<dbReference type="GO" id="GO:0016878">
    <property type="term" value="F:acid-thiol ligase activity"/>
    <property type="evidence" value="ECO:0007669"/>
    <property type="project" value="TreeGrafter"/>
</dbReference>
<protein>
    <submittedName>
        <fullName evidence="4">Benzoate-CoA ligase family protein</fullName>
    </submittedName>
</protein>
<evidence type="ECO:0000259" key="2">
    <source>
        <dbReference type="Pfam" id="PF00501"/>
    </source>
</evidence>
<gene>
    <name evidence="4" type="ORF">E4O86_05290</name>
</gene>
<dbReference type="InterPro" id="IPR011957">
    <property type="entry name" value="Benz_CoA_lig"/>
</dbReference>
<dbReference type="RefSeq" id="WP_161139474.1">
    <property type="nucleotide sequence ID" value="NZ_SPKJ01000010.1"/>
</dbReference>
<dbReference type="InterPro" id="IPR020845">
    <property type="entry name" value="AMP-binding_CS"/>
</dbReference>